<name>A0A916WYQ3_9SPHN</name>
<gene>
    <name evidence="2" type="ORF">GCM10011380_32150</name>
</gene>
<dbReference type="PANTHER" id="PTHR34310">
    <property type="entry name" value="DUF427 DOMAIN PROTEIN (AFU_ORTHOLOGUE AFUA_3G02220)"/>
    <property type="match status" value="1"/>
</dbReference>
<keyword evidence="3" id="KW-1185">Reference proteome</keyword>
<dbReference type="AlphaFoldDB" id="A0A916WYQ3"/>
<evidence type="ECO:0000259" key="1">
    <source>
        <dbReference type="Pfam" id="PF04248"/>
    </source>
</evidence>
<dbReference type="PANTHER" id="PTHR34310:SF5">
    <property type="entry name" value="DUF427 DOMAIN PROTEIN (AFU_ORTHOLOGUE AFUA_3G02220)"/>
    <property type="match status" value="1"/>
</dbReference>
<dbReference type="Proteomes" id="UP000623067">
    <property type="component" value="Unassembled WGS sequence"/>
</dbReference>
<proteinExistence type="predicted"/>
<reference evidence="2" key="1">
    <citation type="journal article" date="2014" name="Int. J. Syst. Evol. Microbiol.">
        <title>Complete genome sequence of Corynebacterium casei LMG S-19264T (=DSM 44701T), isolated from a smear-ripened cheese.</title>
        <authorList>
            <consortium name="US DOE Joint Genome Institute (JGI-PGF)"/>
            <person name="Walter F."/>
            <person name="Albersmeier A."/>
            <person name="Kalinowski J."/>
            <person name="Ruckert C."/>
        </authorList>
    </citation>
    <scope>NUCLEOTIDE SEQUENCE</scope>
    <source>
        <strain evidence="2">CGMCC 1.15330</strain>
    </source>
</reference>
<evidence type="ECO:0000313" key="3">
    <source>
        <dbReference type="Proteomes" id="UP000623067"/>
    </source>
</evidence>
<dbReference type="RefSeq" id="WP_188660226.1">
    <property type="nucleotide sequence ID" value="NZ_BMIH01000005.1"/>
</dbReference>
<dbReference type="InterPro" id="IPR007361">
    <property type="entry name" value="DUF427"/>
</dbReference>
<feature type="domain" description="DUF427" evidence="1">
    <location>
        <begin position="2"/>
        <end position="88"/>
    </location>
</feature>
<accession>A0A916WYQ3</accession>
<comment type="caution">
    <text evidence="2">The sequence shown here is derived from an EMBL/GenBank/DDBJ whole genome shotgun (WGS) entry which is preliminary data.</text>
</comment>
<dbReference type="EMBL" id="BMIH01000005">
    <property type="protein sequence ID" value="GGB40265.1"/>
    <property type="molecule type" value="Genomic_DNA"/>
</dbReference>
<reference evidence="2" key="2">
    <citation type="submission" date="2020-09" db="EMBL/GenBank/DDBJ databases">
        <authorList>
            <person name="Sun Q."/>
            <person name="Zhou Y."/>
        </authorList>
    </citation>
    <scope>NUCLEOTIDE SEQUENCE</scope>
    <source>
        <strain evidence="2">CGMCC 1.15330</strain>
    </source>
</reference>
<evidence type="ECO:0000313" key="2">
    <source>
        <dbReference type="EMBL" id="GGB40265.1"/>
    </source>
</evidence>
<dbReference type="Pfam" id="PF04248">
    <property type="entry name" value="NTP_transf_9"/>
    <property type="match status" value="1"/>
</dbReference>
<dbReference type="Gene3D" id="2.170.150.40">
    <property type="entry name" value="Domain of unknown function (DUF427)"/>
    <property type="match status" value="1"/>
</dbReference>
<protein>
    <recommendedName>
        <fullName evidence="1">DUF427 domain-containing protein</fullName>
    </recommendedName>
</protein>
<dbReference type="InterPro" id="IPR038694">
    <property type="entry name" value="DUF427_sf"/>
</dbReference>
<sequence>MVQARWNGAVIASSDDTVVVEGNHYFPTSAVDASLLRPSATTTICPWKGTAHYHSLQVDGATNPDAAWYYPDPKPEAENIRDRIAFWKGVTVG</sequence>
<organism evidence="2 3">
    <name type="scientific">Sphingomonas metalli</name>
    <dbReference type="NCBI Taxonomy" id="1779358"/>
    <lineage>
        <taxon>Bacteria</taxon>
        <taxon>Pseudomonadati</taxon>
        <taxon>Pseudomonadota</taxon>
        <taxon>Alphaproteobacteria</taxon>
        <taxon>Sphingomonadales</taxon>
        <taxon>Sphingomonadaceae</taxon>
        <taxon>Sphingomonas</taxon>
    </lineage>
</organism>